<dbReference type="PANTHER" id="PTHR43434:SF1">
    <property type="entry name" value="PHOSPHOGLYCOLATE PHOSPHATASE"/>
    <property type="match status" value="1"/>
</dbReference>
<dbReference type="EMBL" id="WJJP01000700">
    <property type="protein sequence ID" value="MBD3327179.1"/>
    <property type="molecule type" value="Genomic_DNA"/>
</dbReference>
<dbReference type="GO" id="GO:0005829">
    <property type="term" value="C:cytosol"/>
    <property type="evidence" value="ECO:0007669"/>
    <property type="project" value="TreeGrafter"/>
</dbReference>
<organism evidence="1 2">
    <name type="scientific">candidate division KSB3 bacterium</name>
    <dbReference type="NCBI Taxonomy" id="2044937"/>
    <lineage>
        <taxon>Bacteria</taxon>
        <taxon>candidate division KSB3</taxon>
    </lineage>
</organism>
<dbReference type="SUPFAM" id="SSF56784">
    <property type="entry name" value="HAD-like"/>
    <property type="match status" value="1"/>
</dbReference>
<evidence type="ECO:0000313" key="2">
    <source>
        <dbReference type="Proteomes" id="UP000649604"/>
    </source>
</evidence>
<dbReference type="InterPro" id="IPR023214">
    <property type="entry name" value="HAD_sf"/>
</dbReference>
<dbReference type="AlphaFoldDB" id="A0A9D5Q7S6"/>
<name>A0A9D5Q7S6_9BACT</name>
<dbReference type="Gene3D" id="3.40.50.1000">
    <property type="entry name" value="HAD superfamily/HAD-like"/>
    <property type="match status" value="1"/>
</dbReference>
<dbReference type="InterPro" id="IPR050155">
    <property type="entry name" value="HAD-like_hydrolase_sf"/>
</dbReference>
<accession>A0A9D5Q7S6</accession>
<reference evidence="1" key="1">
    <citation type="submission" date="2019-11" db="EMBL/GenBank/DDBJ databases">
        <title>Microbial mats filling the niche in hypersaline microbial mats.</title>
        <authorList>
            <person name="Wong H.L."/>
            <person name="Macleod F.I."/>
            <person name="White R.A. III"/>
            <person name="Burns B.P."/>
        </authorList>
    </citation>
    <scope>NUCLEOTIDE SEQUENCE</scope>
    <source>
        <strain evidence="1">Rbin_158</strain>
    </source>
</reference>
<dbReference type="InterPro" id="IPR036412">
    <property type="entry name" value="HAD-like_sf"/>
</dbReference>
<protein>
    <submittedName>
        <fullName evidence="1">HAD-IA family hydrolase</fullName>
    </submittedName>
</protein>
<proteinExistence type="predicted"/>
<dbReference type="SFLD" id="SFLDG01129">
    <property type="entry name" value="C1.5:_HAD__Beta-PGM__Phosphata"/>
    <property type="match status" value="1"/>
</dbReference>
<gene>
    <name evidence="1" type="ORF">GF339_21515</name>
</gene>
<dbReference type="PANTHER" id="PTHR43434">
    <property type="entry name" value="PHOSPHOGLYCOLATE PHOSPHATASE"/>
    <property type="match status" value="1"/>
</dbReference>
<dbReference type="NCBIfam" id="TIGR01549">
    <property type="entry name" value="HAD-SF-IA-v1"/>
    <property type="match status" value="1"/>
</dbReference>
<dbReference type="SFLD" id="SFLDS00003">
    <property type="entry name" value="Haloacid_Dehalogenase"/>
    <property type="match status" value="1"/>
</dbReference>
<comment type="caution">
    <text evidence="1">The sequence shown here is derived from an EMBL/GenBank/DDBJ whole genome shotgun (WGS) entry which is preliminary data.</text>
</comment>
<dbReference type="Proteomes" id="UP000649604">
    <property type="component" value="Unassembled WGS sequence"/>
</dbReference>
<keyword evidence="1" id="KW-0378">Hydrolase</keyword>
<dbReference type="PRINTS" id="PR00413">
    <property type="entry name" value="HADHALOGNASE"/>
</dbReference>
<sequence>MLLTFDLDGTLIRGPFGVGVFPAVAAEFKAALSRQGTPIPDHFDRQLKERFLQEHRRREASPNRYTAYDWDDIALTVSRQLGIDVAVDIVQILHTVCAPTTCHLKPGAQELLAYLQHQGQTMTVLTNGFHKYQHIILRYLGIHHYFDDIIAPDRLHQAKPDREIFDAVRQHAPAHQVCHIGDSLAMDILGAKQAGCMAIWIAPHLPDDLRQYAPQDRARSPHYLPHLQRTSAELFHTSAQSLDQFRPEYVITDLRDIIPLYSDLH</sequence>
<dbReference type="InterPro" id="IPR006439">
    <property type="entry name" value="HAD-SF_hydro_IA"/>
</dbReference>
<dbReference type="Gene3D" id="1.20.120.1600">
    <property type="match status" value="1"/>
</dbReference>
<evidence type="ECO:0000313" key="1">
    <source>
        <dbReference type="EMBL" id="MBD3327179.1"/>
    </source>
</evidence>
<dbReference type="GO" id="GO:0006281">
    <property type="term" value="P:DNA repair"/>
    <property type="evidence" value="ECO:0007669"/>
    <property type="project" value="TreeGrafter"/>
</dbReference>
<dbReference type="GO" id="GO:0008967">
    <property type="term" value="F:phosphoglycolate phosphatase activity"/>
    <property type="evidence" value="ECO:0007669"/>
    <property type="project" value="TreeGrafter"/>
</dbReference>
<dbReference type="Pfam" id="PF00702">
    <property type="entry name" value="Hydrolase"/>
    <property type="match status" value="1"/>
</dbReference>